<dbReference type="Pfam" id="PF00005">
    <property type="entry name" value="ABC_tran"/>
    <property type="match status" value="1"/>
</dbReference>
<evidence type="ECO:0000256" key="2">
    <source>
        <dbReference type="ARBA" id="ARBA00022448"/>
    </source>
</evidence>
<dbReference type="InterPro" id="IPR003593">
    <property type="entry name" value="AAA+_ATPase"/>
</dbReference>
<evidence type="ECO:0000256" key="3">
    <source>
        <dbReference type="ARBA" id="ARBA00022741"/>
    </source>
</evidence>
<dbReference type="RefSeq" id="WP_377426464.1">
    <property type="nucleotide sequence ID" value="NZ_JBHSPR010000023.1"/>
</dbReference>
<evidence type="ECO:0000256" key="4">
    <source>
        <dbReference type="ARBA" id="ARBA00022840"/>
    </source>
</evidence>
<evidence type="ECO:0000259" key="6">
    <source>
        <dbReference type="PROSITE" id="PS50893"/>
    </source>
</evidence>
<dbReference type="InterPro" id="IPR052156">
    <property type="entry name" value="BCAA_Transport_ATP-bd_LivF"/>
</dbReference>
<comment type="similarity">
    <text evidence="1">Belongs to the ABC transporter superfamily.</text>
</comment>
<dbReference type="GO" id="GO:0005524">
    <property type="term" value="F:ATP binding"/>
    <property type="evidence" value="ECO:0007669"/>
    <property type="project" value="UniProtKB-KW"/>
</dbReference>
<dbReference type="InterPro" id="IPR017871">
    <property type="entry name" value="ABC_transporter-like_CS"/>
</dbReference>
<dbReference type="Gene3D" id="3.40.50.300">
    <property type="entry name" value="P-loop containing nucleotide triphosphate hydrolases"/>
    <property type="match status" value="1"/>
</dbReference>
<comment type="caution">
    <text evidence="7">The sequence shown here is derived from an EMBL/GenBank/DDBJ whole genome shotgun (WGS) entry which is preliminary data.</text>
</comment>
<dbReference type="PROSITE" id="PS00211">
    <property type="entry name" value="ABC_TRANSPORTER_1"/>
    <property type="match status" value="1"/>
</dbReference>
<dbReference type="InterPro" id="IPR027417">
    <property type="entry name" value="P-loop_NTPase"/>
</dbReference>
<keyword evidence="5" id="KW-0029">Amino-acid transport</keyword>
<evidence type="ECO:0000313" key="7">
    <source>
        <dbReference type="EMBL" id="MFC6019932.1"/>
    </source>
</evidence>
<dbReference type="PANTHER" id="PTHR43820:SF4">
    <property type="entry name" value="HIGH-AFFINITY BRANCHED-CHAIN AMINO ACID TRANSPORT ATP-BINDING PROTEIN LIVF"/>
    <property type="match status" value="1"/>
</dbReference>
<feature type="domain" description="ABC transporter" evidence="6">
    <location>
        <begin position="2"/>
        <end position="234"/>
    </location>
</feature>
<name>A0ABW1KFQ4_9ACTN</name>
<keyword evidence="8" id="KW-1185">Reference proteome</keyword>
<protein>
    <submittedName>
        <fullName evidence="7">ABC transporter ATP-binding protein</fullName>
    </submittedName>
</protein>
<gene>
    <name evidence="7" type="ORF">ACFP2T_27505</name>
</gene>
<dbReference type="SUPFAM" id="SSF52540">
    <property type="entry name" value="P-loop containing nucleoside triphosphate hydrolases"/>
    <property type="match status" value="1"/>
</dbReference>
<dbReference type="Proteomes" id="UP001596203">
    <property type="component" value="Unassembled WGS sequence"/>
</dbReference>
<proteinExistence type="inferred from homology"/>
<keyword evidence="2" id="KW-0813">Transport</keyword>
<sequence length="235" mass="25153">MLTVDGVTAGYHSVPVLRDVSLRAETGQVVAVLGANGAGKTSLLRVISGLLPLQAGTISLDGEPIHQMPAHRIARRGLVQVVEARGVLPGLTVEENILLGLLGRGRLRPAVRQEAIARATTYFPWIGERLRAYGAELSGGQQQMVALSRALALDPPTLLLDEPSLGIAPALVDEIYERIALAANDARTVIIVEQHVHKVLAVADRAYVLRRGAVVLHGDVAELRKGNRLEEAYLS</sequence>
<reference evidence="8" key="1">
    <citation type="journal article" date="2019" name="Int. J. Syst. Evol. Microbiol.">
        <title>The Global Catalogue of Microorganisms (GCM) 10K type strain sequencing project: providing services to taxonomists for standard genome sequencing and annotation.</title>
        <authorList>
            <consortium name="The Broad Institute Genomics Platform"/>
            <consortium name="The Broad Institute Genome Sequencing Center for Infectious Disease"/>
            <person name="Wu L."/>
            <person name="Ma J."/>
        </authorList>
    </citation>
    <scope>NUCLEOTIDE SEQUENCE [LARGE SCALE GENOMIC DNA]</scope>
    <source>
        <strain evidence="8">ZS-35-S2</strain>
    </source>
</reference>
<keyword evidence="3" id="KW-0547">Nucleotide-binding</keyword>
<keyword evidence="4 7" id="KW-0067">ATP-binding</keyword>
<dbReference type="CDD" id="cd03224">
    <property type="entry name" value="ABC_TM1139_LivF_branched"/>
    <property type="match status" value="1"/>
</dbReference>
<evidence type="ECO:0000256" key="1">
    <source>
        <dbReference type="ARBA" id="ARBA00005417"/>
    </source>
</evidence>
<dbReference type="PANTHER" id="PTHR43820">
    <property type="entry name" value="HIGH-AFFINITY BRANCHED-CHAIN AMINO ACID TRANSPORT ATP-BINDING PROTEIN LIVF"/>
    <property type="match status" value="1"/>
</dbReference>
<evidence type="ECO:0000313" key="8">
    <source>
        <dbReference type="Proteomes" id="UP001596203"/>
    </source>
</evidence>
<dbReference type="SMART" id="SM00382">
    <property type="entry name" value="AAA"/>
    <property type="match status" value="1"/>
</dbReference>
<dbReference type="EMBL" id="JBHSPR010000023">
    <property type="protein sequence ID" value="MFC6019932.1"/>
    <property type="molecule type" value="Genomic_DNA"/>
</dbReference>
<evidence type="ECO:0000256" key="5">
    <source>
        <dbReference type="ARBA" id="ARBA00022970"/>
    </source>
</evidence>
<dbReference type="InterPro" id="IPR003439">
    <property type="entry name" value="ABC_transporter-like_ATP-bd"/>
</dbReference>
<organism evidence="7 8">
    <name type="scientific">Plantactinospora solaniradicis</name>
    <dbReference type="NCBI Taxonomy" id="1723736"/>
    <lineage>
        <taxon>Bacteria</taxon>
        <taxon>Bacillati</taxon>
        <taxon>Actinomycetota</taxon>
        <taxon>Actinomycetes</taxon>
        <taxon>Micromonosporales</taxon>
        <taxon>Micromonosporaceae</taxon>
        <taxon>Plantactinospora</taxon>
    </lineage>
</organism>
<accession>A0ABW1KFQ4</accession>
<dbReference type="PROSITE" id="PS50893">
    <property type="entry name" value="ABC_TRANSPORTER_2"/>
    <property type="match status" value="1"/>
</dbReference>